<dbReference type="InterPro" id="IPR050134">
    <property type="entry name" value="NAD-dep_sirtuin_deacylases"/>
</dbReference>
<dbReference type="PANTHER" id="PTHR11085">
    <property type="entry name" value="NAD-DEPENDENT PROTEIN DEACYLASE SIRTUIN-5, MITOCHONDRIAL-RELATED"/>
    <property type="match status" value="1"/>
</dbReference>
<evidence type="ECO:0000313" key="6">
    <source>
        <dbReference type="EMBL" id="SFG28621.1"/>
    </source>
</evidence>
<dbReference type="InterPro" id="IPR029035">
    <property type="entry name" value="DHS-like_NAD/FAD-binding_dom"/>
</dbReference>
<evidence type="ECO:0000256" key="1">
    <source>
        <dbReference type="ARBA" id="ARBA00012928"/>
    </source>
</evidence>
<feature type="binding site" evidence="4">
    <location>
        <position position="150"/>
    </location>
    <ligand>
        <name>Zn(2+)</name>
        <dbReference type="ChEBI" id="CHEBI:29105"/>
    </ligand>
</feature>
<gene>
    <name evidence="6" type="ORF">SAMN05216353_13227</name>
</gene>
<feature type="binding site" evidence="4">
    <location>
        <position position="127"/>
    </location>
    <ligand>
        <name>Zn(2+)</name>
        <dbReference type="ChEBI" id="CHEBI:29105"/>
    </ligand>
</feature>
<dbReference type="PROSITE" id="PS50305">
    <property type="entry name" value="SIRTUIN"/>
    <property type="match status" value="1"/>
</dbReference>
<dbReference type="EC" id="2.3.1.286" evidence="1"/>
<keyword evidence="3" id="KW-0520">NAD</keyword>
<evidence type="ECO:0000259" key="5">
    <source>
        <dbReference type="PROSITE" id="PS50305"/>
    </source>
</evidence>
<dbReference type="InterPro" id="IPR026590">
    <property type="entry name" value="Ssirtuin_cat_dom"/>
</dbReference>
<feature type="binding site" evidence="4">
    <location>
        <position position="130"/>
    </location>
    <ligand>
        <name>Zn(2+)</name>
        <dbReference type="ChEBI" id="CHEBI:29105"/>
    </ligand>
</feature>
<protein>
    <recommendedName>
        <fullName evidence="1">protein acetyllysine N-acetyltransferase</fullName>
        <ecNumber evidence="1">2.3.1.286</ecNumber>
    </recommendedName>
</protein>
<dbReference type="InterPro" id="IPR026591">
    <property type="entry name" value="Sirtuin_cat_small_dom_sf"/>
</dbReference>
<sequence>MLKDLASKLKKADSIVILTGAGVSTASGIPDFRSSEGLWSEDESREYYMSSDYFYHDPVDFWNKYKTIFQMKLLKDYAPNPVHQFIKELESDKQKVTVITQNVDGLHLAAESSHVIEYHGTLNQASCPECGESYSLDYVMRMETPSCQNCGAVLKPDVLLFGDMITAHDEAEQAIQTADFLLVMGTSLMVTPFNLLPHYAKQEVGMEAALINREPTVKDRLFDYVVHDDLSASVEKLRDYLSSL</sequence>
<dbReference type="EMBL" id="FOOG01000032">
    <property type="protein sequence ID" value="SFG28621.1"/>
    <property type="molecule type" value="Genomic_DNA"/>
</dbReference>
<dbReference type="GO" id="GO:0046872">
    <property type="term" value="F:metal ion binding"/>
    <property type="evidence" value="ECO:0007669"/>
    <property type="project" value="UniProtKB-KW"/>
</dbReference>
<name>A0A1I2QSK3_9BACI</name>
<keyword evidence="7" id="KW-1185">Reference proteome</keyword>
<proteinExistence type="predicted"/>
<feature type="domain" description="Deacetylase sirtuin-type" evidence="5">
    <location>
        <begin position="1"/>
        <end position="244"/>
    </location>
</feature>
<dbReference type="PANTHER" id="PTHR11085:SF4">
    <property type="entry name" value="NAD-DEPENDENT PROTEIN DEACYLASE"/>
    <property type="match status" value="1"/>
</dbReference>
<feature type="active site" description="Proton acceptor" evidence="4">
    <location>
        <position position="119"/>
    </location>
</feature>
<dbReference type="Pfam" id="PF02146">
    <property type="entry name" value="SIR2"/>
    <property type="match status" value="1"/>
</dbReference>
<dbReference type="GO" id="GO:0017136">
    <property type="term" value="F:histone deacetylase activity, NAD-dependent"/>
    <property type="evidence" value="ECO:0007669"/>
    <property type="project" value="TreeGrafter"/>
</dbReference>
<dbReference type="AlphaFoldDB" id="A0A1I2QSK3"/>
<dbReference type="CDD" id="cd01407">
    <property type="entry name" value="SIR2-fam"/>
    <property type="match status" value="1"/>
</dbReference>
<evidence type="ECO:0000256" key="3">
    <source>
        <dbReference type="ARBA" id="ARBA00023027"/>
    </source>
</evidence>
<evidence type="ECO:0000256" key="2">
    <source>
        <dbReference type="ARBA" id="ARBA00022679"/>
    </source>
</evidence>
<evidence type="ECO:0000256" key="4">
    <source>
        <dbReference type="PROSITE-ProRule" id="PRU00236"/>
    </source>
</evidence>
<feature type="binding site" evidence="4">
    <location>
        <position position="147"/>
    </location>
    <ligand>
        <name>Zn(2+)</name>
        <dbReference type="ChEBI" id="CHEBI:29105"/>
    </ligand>
</feature>
<dbReference type="Proteomes" id="UP000198897">
    <property type="component" value="Unassembled WGS sequence"/>
</dbReference>
<evidence type="ECO:0000313" key="7">
    <source>
        <dbReference type="Proteomes" id="UP000198897"/>
    </source>
</evidence>
<keyword evidence="4" id="KW-0862">Zinc</keyword>
<dbReference type="OrthoDB" id="9800582at2"/>
<reference evidence="7" key="1">
    <citation type="submission" date="2016-10" db="EMBL/GenBank/DDBJ databases">
        <authorList>
            <person name="Varghese N."/>
            <person name="Submissions S."/>
        </authorList>
    </citation>
    <scope>NUCLEOTIDE SEQUENCE [LARGE SCALE GENOMIC DNA]</scope>
    <source>
        <strain evidence="7">FP5</strain>
    </source>
</reference>
<dbReference type="InterPro" id="IPR003000">
    <property type="entry name" value="Sirtuin"/>
</dbReference>
<dbReference type="SUPFAM" id="SSF52467">
    <property type="entry name" value="DHS-like NAD/FAD-binding domain"/>
    <property type="match status" value="1"/>
</dbReference>
<dbReference type="Gene3D" id="3.30.1600.10">
    <property type="entry name" value="SIR2/SIRT2 'Small Domain"/>
    <property type="match status" value="1"/>
</dbReference>
<accession>A0A1I2QSK3</accession>
<dbReference type="NCBIfam" id="NF001754">
    <property type="entry name" value="PRK00481.1-4"/>
    <property type="match status" value="1"/>
</dbReference>
<dbReference type="RefSeq" id="WP_089753150.1">
    <property type="nucleotide sequence ID" value="NZ_FOOG01000032.1"/>
</dbReference>
<dbReference type="GO" id="GO:0070403">
    <property type="term" value="F:NAD+ binding"/>
    <property type="evidence" value="ECO:0007669"/>
    <property type="project" value="InterPro"/>
</dbReference>
<dbReference type="Gene3D" id="3.40.50.1220">
    <property type="entry name" value="TPP-binding domain"/>
    <property type="match status" value="1"/>
</dbReference>
<keyword evidence="4" id="KW-0479">Metal-binding</keyword>
<organism evidence="6 7">
    <name type="scientific">Halobacillus alkaliphilus</name>
    <dbReference type="NCBI Taxonomy" id="396056"/>
    <lineage>
        <taxon>Bacteria</taxon>
        <taxon>Bacillati</taxon>
        <taxon>Bacillota</taxon>
        <taxon>Bacilli</taxon>
        <taxon>Bacillales</taxon>
        <taxon>Bacillaceae</taxon>
        <taxon>Halobacillus</taxon>
    </lineage>
</organism>
<keyword evidence="2" id="KW-0808">Transferase</keyword>